<keyword evidence="6" id="KW-0560">Oxidoreductase</keyword>
<dbReference type="GO" id="GO:0016020">
    <property type="term" value="C:membrane"/>
    <property type="evidence" value="ECO:0007669"/>
    <property type="project" value="UniProtKB-SubCell"/>
</dbReference>
<evidence type="ECO:0000256" key="3">
    <source>
        <dbReference type="ARBA" id="ARBA00022692"/>
    </source>
</evidence>
<evidence type="ECO:0000313" key="12">
    <source>
        <dbReference type="Proteomes" id="UP000289738"/>
    </source>
</evidence>
<evidence type="ECO:0000256" key="5">
    <source>
        <dbReference type="ARBA" id="ARBA00022989"/>
    </source>
</evidence>
<dbReference type="InterPro" id="IPR001128">
    <property type="entry name" value="Cyt_P450"/>
</dbReference>
<sequence>MDFLSLPTITILVALALFLIYNIWKINKSGDDETKKLQAPELPGALPLIGHLHLLGAKTPLARIFASLADKHGPIFQIHLGAYPALVICNKDAIKECFTTNDVVLASRPKSSHGIHLGYNFAGFGFAPYGPYWTKLRKLAMLELLSPRRIESLRHVYESEVDTLINDLLSYLGADSGVKVVISEWLERLTFNIIIKMIAGKRYFSYLKDADDEESHRIVKLVKEFMHISGELVPSDLIPIIGWLPVQGQVLKNMKRIAKDLDTIVGNWVEEHDVKNDDQKKKNYSSSEKQYFIDFMLSVIEDDPASGHTRDNIIKANIMVSICFFLSEFKLIMLGTQVKIWLNHHNQVISKTHVDFFFG</sequence>
<dbReference type="PANTHER" id="PTHR47947">
    <property type="entry name" value="CYTOCHROME P450 82C3-RELATED"/>
    <property type="match status" value="1"/>
</dbReference>
<dbReference type="GO" id="GO:0004497">
    <property type="term" value="F:monooxygenase activity"/>
    <property type="evidence" value="ECO:0007669"/>
    <property type="project" value="UniProtKB-KW"/>
</dbReference>
<dbReference type="PANTHER" id="PTHR47947:SF1">
    <property type="entry name" value="CYTOCHROME P450 82E3"/>
    <property type="match status" value="1"/>
</dbReference>
<gene>
    <name evidence="11" type="ORF">Ahy_B09g095664</name>
</gene>
<keyword evidence="12" id="KW-1185">Reference proteome</keyword>
<keyword evidence="8" id="KW-0503">Monooxygenase</keyword>
<accession>A0A444XFN0</accession>
<name>A0A444XFN0_ARAHY</name>
<dbReference type="InterPro" id="IPR050651">
    <property type="entry name" value="Plant_Cytochrome_P450_Monoox"/>
</dbReference>
<proteinExistence type="predicted"/>
<reference evidence="11 12" key="1">
    <citation type="submission" date="2019-01" db="EMBL/GenBank/DDBJ databases">
        <title>Sequencing of cultivated peanut Arachis hypogaea provides insights into genome evolution and oil improvement.</title>
        <authorList>
            <person name="Chen X."/>
        </authorList>
    </citation>
    <scope>NUCLEOTIDE SEQUENCE [LARGE SCALE GENOMIC DNA]</scope>
    <source>
        <strain evidence="12">cv. Fuhuasheng</strain>
        <tissue evidence="11">Leaves</tissue>
    </source>
</reference>
<keyword evidence="3 10" id="KW-0812">Transmembrane</keyword>
<dbReference type="GO" id="GO:0005506">
    <property type="term" value="F:iron ion binding"/>
    <property type="evidence" value="ECO:0007669"/>
    <property type="project" value="InterPro"/>
</dbReference>
<dbReference type="PRINTS" id="PR00463">
    <property type="entry name" value="EP450I"/>
</dbReference>
<evidence type="ECO:0008006" key="13">
    <source>
        <dbReference type="Google" id="ProtNLM"/>
    </source>
</evidence>
<dbReference type="InterPro" id="IPR036396">
    <property type="entry name" value="Cyt_P450_sf"/>
</dbReference>
<comment type="caution">
    <text evidence="11">The sequence shown here is derived from an EMBL/GenBank/DDBJ whole genome shotgun (WGS) entry which is preliminary data.</text>
</comment>
<dbReference type="SUPFAM" id="SSF48264">
    <property type="entry name" value="Cytochrome P450"/>
    <property type="match status" value="1"/>
</dbReference>
<evidence type="ECO:0000313" key="11">
    <source>
        <dbReference type="EMBL" id="RYQ88539.1"/>
    </source>
</evidence>
<keyword evidence="5 10" id="KW-1133">Transmembrane helix</keyword>
<evidence type="ECO:0000256" key="9">
    <source>
        <dbReference type="ARBA" id="ARBA00023136"/>
    </source>
</evidence>
<evidence type="ECO:0000256" key="10">
    <source>
        <dbReference type="SAM" id="Phobius"/>
    </source>
</evidence>
<evidence type="ECO:0000256" key="8">
    <source>
        <dbReference type="ARBA" id="ARBA00023033"/>
    </source>
</evidence>
<dbReference type="GO" id="GO:0020037">
    <property type="term" value="F:heme binding"/>
    <property type="evidence" value="ECO:0007669"/>
    <property type="project" value="InterPro"/>
</dbReference>
<dbReference type="InterPro" id="IPR002401">
    <property type="entry name" value="Cyt_P450_E_grp-I"/>
</dbReference>
<keyword evidence="2" id="KW-0349">Heme</keyword>
<evidence type="ECO:0000256" key="7">
    <source>
        <dbReference type="ARBA" id="ARBA00023004"/>
    </source>
</evidence>
<dbReference type="Gene3D" id="1.10.630.10">
    <property type="entry name" value="Cytochrome P450"/>
    <property type="match status" value="1"/>
</dbReference>
<dbReference type="AlphaFoldDB" id="A0A444XFN0"/>
<protein>
    <recommendedName>
        <fullName evidence="13">Cytochrome P450</fullName>
    </recommendedName>
</protein>
<dbReference type="GO" id="GO:0016705">
    <property type="term" value="F:oxidoreductase activity, acting on paired donors, with incorporation or reduction of molecular oxygen"/>
    <property type="evidence" value="ECO:0007669"/>
    <property type="project" value="InterPro"/>
</dbReference>
<keyword evidence="4" id="KW-0479">Metal-binding</keyword>
<dbReference type="Proteomes" id="UP000289738">
    <property type="component" value="Chromosome B09"/>
</dbReference>
<dbReference type="Pfam" id="PF00067">
    <property type="entry name" value="p450"/>
    <property type="match status" value="1"/>
</dbReference>
<keyword evidence="9 10" id="KW-0472">Membrane</keyword>
<organism evidence="11 12">
    <name type="scientific">Arachis hypogaea</name>
    <name type="common">Peanut</name>
    <dbReference type="NCBI Taxonomy" id="3818"/>
    <lineage>
        <taxon>Eukaryota</taxon>
        <taxon>Viridiplantae</taxon>
        <taxon>Streptophyta</taxon>
        <taxon>Embryophyta</taxon>
        <taxon>Tracheophyta</taxon>
        <taxon>Spermatophyta</taxon>
        <taxon>Magnoliopsida</taxon>
        <taxon>eudicotyledons</taxon>
        <taxon>Gunneridae</taxon>
        <taxon>Pentapetalae</taxon>
        <taxon>rosids</taxon>
        <taxon>fabids</taxon>
        <taxon>Fabales</taxon>
        <taxon>Fabaceae</taxon>
        <taxon>Papilionoideae</taxon>
        <taxon>50 kb inversion clade</taxon>
        <taxon>dalbergioids sensu lato</taxon>
        <taxon>Dalbergieae</taxon>
        <taxon>Pterocarpus clade</taxon>
        <taxon>Arachis</taxon>
    </lineage>
</organism>
<keyword evidence="7" id="KW-0408">Iron</keyword>
<evidence type="ECO:0000256" key="4">
    <source>
        <dbReference type="ARBA" id="ARBA00022723"/>
    </source>
</evidence>
<dbReference type="EMBL" id="SDMP01000019">
    <property type="protein sequence ID" value="RYQ88539.1"/>
    <property type="molecule type" value="Genomic_DNA"/>
</dbReference>
<feature type="transmembrane region" description="Helical" evidence="10">
    <location>
        <begin position="6"/>
        <end position="24"/>
    </location>
</feature>
<evidence type="ECO:0000256" key="1">
    <source>
        <dbReference type="ARBA" id="ARBA00004167"/>
    </source>
</evidence>
<evidence type="ECO:0000256" key="6">
    <source>
        <dbReference type="ARBA" id="ARBA00023002"/>
    </source>
</evidence>
<comment type="subcellular location">
    <subcellularLocation>
        <location evidence="1">Membrane</location>
        <topology evidence="1">Single-pass membrane protein</topology>
    </subcellularLocation>
</comment>
<evidence type="ECO:0000256" key="2">
    <source>
        <dbReference type="ARBA" id="ARBA00022617"/>
    </source>
</evidence>